<evidence type="ECO:0000313" key="2">
    <source>
        <dbReference type="Proteomes" id="UP000182761"/>
    </source>
</evidence>
<proteinExistence type="predicted"/>
<accession>A0A0X3AQ10</accession>
<dbReference type="OrthoDB" id="9942027at2"/>
<protein>
    <submittedName>
        <fullName evidence="1">Uncharacterized protein</fullName>
    </submittedName>
</protein>
<evidence type="ECO:0000313" key="1">
    <source>
        <dbReference type="EMBL" id="CVK17219.1"/>
    </source>
</evidence>
<dbReference type="EMBL" id="FCOR01000024">
    <property type="protein sequence ID" value="CVK17219.1"/>
    <property type="molecule type" value="Genomic_DNA"/>
</dbReference>
<reference evidence="1 2" key="1">
    <citation type="submission" date="2016-01" db="EMBL/GenBank/DDBJ databases">
        <authorList>
            <person name="McClelland M."/>
            <person name="Jain A."/>
            <person name="Saraogi P."/>
            <person name="Mendelson R."/>
            <person name="Westerman R."/>
            <person name="SanMiguel P."/>
            <person name="Csonka L."/>
        </authorList>
    </citation>
    <scope>NUCLEOTIDE SEQUENCE [LARGE SCALE GENOMIC DNA]</scope>
    <source>
        <strain evidence="1 2">R-53146</strain>
    </source>
</reference>
<dbReference type="RefSeq" id="WP_055426376.1">
    <property type="nucleotide sequence ID" value="NZ_FCOR01000024.1"/>
</dbReference>
<sequence>MEVLFDKTKLCEIYQNLVLNRSDRKVQIDFYKKFNKIDKQAIRIYDRLILAKNGKAYNEMSGSDNKIELKLGCKDNDPQEFKIRINKAFRKFFRYVLSSEEYCLKKDWDGRFEEIKRIFVIDINNHDYS</sequence>
<keyword evidence="2" id="KW-1185">Reference proteome</keyword>
<dbReference type="AlphaFoldDB" id="A0A0X3AQ10"/>
<organism evidence="1 2">
    <name type="scientific">Apibacter mensalis</name>
    <dbReference type="NCBI Taxonomy" id="1586267"/>
    <lineage>
        <taxon>Bacteria</taxon>
        <taxon>Pseudomonadati</taxon>
        <taxon>Bacteroidota</taxon>
        <taxon>Flavobacteriia</taxon>
        <taxon>Flavobacteriales</taxon>
        <taxon>Weeksellaceae</taxon>
        <taxon>Apibacter</taxon>
    </lineage>
</organism>
<gene>
    <name evidence="1" type="ORF">Ga0061079_1248</name>
</gene>
<dbReference type="Proteomes" id="UP000182761">
    <property type="component" value="Unassembled WGS sequence"/>
</dbReference>
<name>A0A0X3AQ10_9FLAO</name>